<dbReference type="FunFam" id="2.60.40.10:FF:000186">
    <property type="entry name" value="Hemicentin 1"/>
    <property type="match status" value="1"/>
</dbReference>
<feature type="domain" description="Ig-like" evidence="10">
    <location>
        <begin position="319"/>
        <end position="405"/>
    </location>
</feature>
<keyword evidence="5" id="KW-0472">Membrane</keyword>
<keyword evidence="12" id="KW-1185">Reference proteome</keyword>
<keyword evidence="8" id="KW-0393">Immunoglobulin domain</keyword>
<dbReference type="Ensembl" id="ENSCPGT00000021690.1">
    <property type="protein sequence ID" value="ENSCPGP00000019804.1"/>
    <property type="gene ID" value="ENSCPGG00000013863.1"/>
</dbReference>
<feature type="region of interest" description="Disordered" evidence="9">
    <location>
        <begin position="492"/>
        <end position="519"/>
    </location>
</feature>
<dbReference type="FunFam" id="2.60.40.10:FF:000032">
    <property type="entry name" value="palladin isoform X1"/>
    <property type="match status" value="1"/>
</dbReference>
<dbReference type="GO" id="GO:0005886">
    <property type="term" value="C:plasma membrane"/>
    <property type="evidence" value="ECO:0007669"/>
    <property type="project" value="UniProtKB-ARBA"/>
</dbReference>
<evidence type="ECO:0000256" key="6">
    <source>
        <dbReference type="ARBA" id="ARBA00023157"/>
    </source>
</evidence>
<dbReference type="SUPFAM" id="SSF48726">
    <property type="entry name" value="Immunoglobulin"/>
    <property type="match status" value="5"/>
</dbReference>
<reference evidence="11" key="1">
    <citation type="submission" date="2025-08" db="UniProtKB">
        <authorList>
            <consortium name="Ensembl"/>
        </authorList>
    </citation>
    <scope>IDENTIFICATION</scope>
</reference>
<dbReference type="InterPro" id="IPR013098">
    <property type="entry name" value="Ig_I-set"/>
</dbReference>
<proteinExistence type="predicted"/>
<feature type="compositionally biased region" description="Polar residues" evidence="9">
    <location>
        <begin position="492"/>
        <end position="505"/>
    </location>
</feature>
<dbReference type="Pfam" id="PF07679">
    <property type="entry name" value="I-set"/>
    <property type="match status" value="2"/>
</dbReference>
<dbReference type="InterPro" id="IPR003599">
    <property type="entry name" value="Ig_sub"/>
</dbReference>
<dbReference type="Pfam" id="PF13927">
    <property type="entry name" value="Ig_3"/>
    <property type="match status" value="2"/>
</dbReference>
<evidence type="ECO:0000256" key="8">
    <source>
        <dbReference type="ARBA" id="ARBA00023319"/>
    </source>
</evidence>
<dbReference type="InterPro" id="IPR007110">
    <property type="entry name" value="Ig-like_dom"/>
</dbReference>
<keyword evidence="6" id="KW-1015">Disulfide bond</keyword>
<dbReference type="InterPro" id="IPR003598">
    <property type="entry name" value="Ig_sub2"/>
</dbReference>
<reference evidence="11" key="2">
    <citation type="submission" date="2025-09" db="UniProtKB">
        <authorList>
            <consortium name="Ensembl"/>
        </authorList>
    </citation>
    <scope>IDENTIFICATION</scope>
</reference>
<evidence type="ECO:0000256" key="5">
    <source>
        <dbReference type="ARBA" id="ARBA00023136"/>
    </source>
</evidence>
<evidence type="ECO:0000313" key="11">
    <source>
        <dbReference type="Ensembl" id="ENSCPGP00000019804.1"/>
    </source>
</evidence>
<feature type="domain" description="Ig-like" evidence="10">
    <location>
        <begin position="140"/>
        <end position="222"/>
    </location>
</feature>
<evidence type="ECO:0000259" key="10">
    <source>
        <dbReference type="PROSITE" id="PS50835"/>
    </source>
</evidence>
<evidence type="ECO:0000256" key="4">
    <source>
        <dbReference type="ARBA" id="ARBA00022989"/>
    </source>
</evidence>
<evidence type="ECO:0000313" key="12">
    <source>
        <dbReference type="Proteomes" id="UP000694419"/>
    </source>
</evidence>
<dbReference type="InterPro" id="IPR013783">
    <property type="entry name" value="Ig-like_fold"/>
</dbReference>
<dbReference type="InterPro" id="IPR036179">
    <property type="entry name" value="Ig-like_dom_sf"/>
</dbReference>
<dbReference type="AlphaFoldDB" id="A0A8C3KBL6"/>
<keyword evidence="2" id="KW-0812">Transmembrane</keyword>
<name>A0A8C3KBL6_9CHAR</name>
<feature type="domain" description="Ig-like" evidence="10">
    <location>
        <begin position="229"/>
        <end position="314"/>
    </location>
</feature>
<sequence length="548" mass="56923">VAAFPPGTQRAVLRLQAVQEEDAGQYVCEALGEAGVTFDVTVLDVGSAPHFPEPLGDVEVEVGDSVSLLCRVQGSPRPRVTWSRQDGKPVVGWHGMPGVSPCRAPGASLDDQAVYICEAKNEFGKIQAEVKLAVTGQAAPEIALASPVVRALPGQPVSLPCVILAGRPFPARRWLKDGQPVSGHYSVQADGSLHMDQVSQGDAGRYTCEVINALGSHRQDVSLVIHVPPSIELGPVLVTATEGADVTLQCNATGVPPPTVTWAKGTEPISPSPRYHLDPDGTLLIPSSSPGDAGTYFCTATNAAGFSSREVQLSISTKPRISVNGSQASEPITVLAVLGQETTLPCEVHGFPPPLVVWTQDFPVPSPPSYSVLPSGSLRLAKPQVTDTGLYTCTATNAAGNASLSYSLHVQGSCLLFKMLLLRALGLNVPPGSCTLQALAAPTSLVVDLVILENDTASLQCLASGLPAPGESVLSPSDLQLLTAWLPASLQTSPGTRGTSSSQLDQAGPSPGMGSTWRSSVPSSLMLAATAVWPPTWPVSPSSGTTCR</sequence>
<organism evidence="11 12">
    <name type="scientific">Calidris pygmaea</name>
    <name type="common">Spoon-billed sandpiper</name>
    <dbReference type="NCBI Taxonomy" id="425635"/>
    <lineage>
        <taxon>Eukaryota</taxon>
        <taxon>Metazoa</taxon>
        <taxon>Chordata</taxon>
        <taxon>Craniata</taxon>
        <taxon>Vertebrata</taxon>
        <taxon>Euteleostomi</taxon>
        <taxon>Archelosauria</taxon>
        <taxon>Archosauria</taxon>
        <taxon>Dinosauria</taxon>
        <taxon>Saurischia</taxon>
        <taxon>Theropoda</taxon>
        <taxon>Coelurosauria</taxon>
        <taxon>Aves</taxon>
        <taxon>Neognathae</taxon>
        <taxon>Neoaves</taxon>
        <taxon>Charadriiformes</taxon>
        <taxon>Scolopacidae</taxon>
        <taxon>Calidris</taxon>
    </lineage>
</organism>
<evidence type="ECO:0000256" key="9">
    <source>
        <dbReference type="SAM" id="MobiDB-lite"/>
    </source>
</evidence>
<dbReference type="PRINTS" id="PR01838">
    <property type="entry name" value="NCAMFAMILY"/>
</dbReference>
<dbReference type="SMART" id="SM00409">
    <property type="entry name" value="IG"/>
    <property type="match status" value="5"/>
</dbReference>
<evidence type="ECO:0000256" key="3">
    <source>
        <dbReference type="ARBA" id="ARBA00022729"/>
    </source>
</evidence>
<feature type="domain" description="Ig-like" evidence="10">
    <location>
        <begin position="49"/>
        <end position="133"/>
    </location>
</feature>
<dbReference type="PROSITE" id="PS50835">
    <property type="entry name" value="IG_LIKE"/>
    <property type="match status" value="4"/>
</dbReference>
<evidence type="ECO:0000256" key="1">
    <source>
        <dbReference type="ARBA" id="ARBA00004167"/>
    </source>
</evidence>
<dbReference type="SMART" id="SM00408">
    <property type="entry name" value="IGc2"/>
    <property type="match status" value="4"/>
</dbReference>
<comment type="subcellular location">
    <subcellularLocation>
        <location evidence="1">Membrane</location>
        <topology evidence="1">Single-pass membrane protein</topology>
    </subcellularLocation>
</comment>
<keyword evidence="7" id="KW-0325">Glycoprotein</keyword>
<protein>
    <recommendedName>
        <fullName evidence="10">Ig-like domain-containing protein</fullName>
    </recommendedName>
</protein>
<dbReference type="Gene3D" id="2.60.40.10">
    <property type="entry name" value="Immunoglobulins"/>
    <property type="match status" value="4"/>
</dbReference>
<evidence type="ECO:0000256" key="7">
    <source>
        <dbReference type="ARBA" id="ARBA00023180"/>
    </source>
</evidence>
<keyword evidence="4" id="KW-1133">Transmembrane helix</keyword>
<dbReference type="PANTHER" id="PTHR10075">
    <property type="entry name" value="BASIGIN RELATED"/>
    <property type="match status" value="1"/>
</dbReference>
<dbReference type="Proteomes" id="UP000694419">
    <property type="component" value="Unplaced"/>
</dbReference>
<dbReference type="PANTHER" id="PTHR10075:SF103">
    <property type="entry name" value="ROUNDABOUT HOMOLOG 4"/>
    <property type="match status" value="1"/>
</dbReference>
<dbReference type="GO" id="GO:0007155">
    <property type="term" value="P:cell adhesion"/>
    <property type="evidence" value="ECO:0007669"/>
    <property type="project" value="InterPro"/>
</dbReference>
<keyword evidence="3" id="KW-0732">Signal</keyword>
<evidence type="ECO:0000256" key="2">
    <source>
        <dbReference type="ARBA" id="ARBA00022692"/>
    </source>
</evidence>
<dbReference type="InterPro" id="IPR009138">
    <property type="entry name" value="Neural_cell_adh"/>
</dbReference>
<accession>A0A8C3KBL6</accession>